<protein>
    <submittedName>
        <fullName evidence="2">Uncharacterized protein</fullName>
    </submittedName>
</protein>
<sequence>MEKQVLLSYQLTLFLHKIGYIHARKRKNPSVLVASTTDPTGTGFRPPQLGLRAGNSHRRRPASLRETRRWSIRFPSRISATGSAGYPTSEERTRLSSESCSIEAMQVKYTLLYSDIFQSRKASSLSPDVPTYINSW</sequence>
<name>D8S6T4_SELML</name>
<accession>D8S6T4</accession>
<dbReference type="KEGG" id="smo:SELMODRAFT_418679"/>
<dbReference type="AlphaFoldDB" id="D8S6T4"/>
<dbReference type="HOGENOM" id="CLU_1879002_0_0_1"/>
<feature type="region of interest" description="Disordered" evidence="1">
    <location>
        <begin position="36"/>
        <end position="64"/>
    </location>
</feature>
<gene>
    <name evidence="2" type="ORF">SELMODRAFT_418679</name>
</gene>
<dbReference type="Proteomes" id="UP000001514">
    <property type="component" value="Unassembled WGS sequence"/>
</dbReference>
<evidence type="ECO:0000313" key="3">
    <source>
        <dbReference type="Proteomes" id="UP000001514"/>
    </source>
</evidence>
<proteinExistence type="predicted"/>
<dbReference type="InParanoid" id="D8S6T4"/>
<dbReference type="EMBL" id="GL377604">
    <property type="protein sequence ID" value="EFJ19865.1"/>
    <property type="molecule type" value="Genomic_DNA"/>
</dbReference>
<reference evidence="2 3" key="1">
    <citation type="journal article" date="2011" name="Science">
        <title>The Selaginella genome identifies genetic changes associated with the evolution of vascular plants.</title>
        <authorList>
            <person name="Banks J.A."/>
            <person name="Nishiyama T."/>
            <person name="Hasebe M."/>
            <person name="Bowman J.L."/>
            <person name="Gribskov M."/>
            <person name="dePamphilis C."/>
            <person name="Albert V.A."/>
            <person name="Aono N."/>
            <person name="Aoyama T."/>
            <person name="Ambrose B.A."/>
            <person name="Ashton N.W."/>
            <person name="Axtell M.J."/>
            <person name="Barker E."/>
            <person name="Barker M.S."/>
            <person name="Bennetzen J.L."/>
            <person name="Bonawitz N.D."/>
            <person name="Chapple C."/>
            <person name="Cheng C."/>
            <person name="Correa L.G."/>
            <person name="Dacre M."/>
            <person name="DeBarry J."/>
            <person name="Dreyer I."/>
            <person name="Elias M."/>
            <person name="Engstrom E.M."/>
            <person name="Estelle M."/>
            <person name="Feng L."/>
            <person name="Finet C."/>
            <person name="Floyd S.K."/>
            <person name="Frommer W.B."/>
            <person name="Fujita T."/>
            <person name="Gramzow L."/>
            <person name="Gutensohn M."/>
            <person name="Harholt J."/>
            <person name="Hattori M."/>
            <person name="Heyl A."/>
            <person name="Hirai T."/>
            <person name="Hiwatashi Y."/>
            <person name="Ishikawa M."/>
            <person name="Iwata M."/>
            <person name="Karol K.G."/>
            <person name="Koehler B."/>
            <person name="Kolukisaoglu U."/>
            <person name="Kubo M."/>
            <person name="Kurata T."/>
            <person name="Lalonde S."/>
            <person name="Li K."/>
            <person name="Li Y."/>
            <person name="Litt A."/>
            <person name="Lyons E."/>
            <person name="Manning G."/>
            <person name="Maruyama T."/>
            <person name="Michael T.P."/>
            <person name="Mikami K."/>
            <person name="Miyazaki S."/>
            <person name="Morinaga S."/>
            <person name="Murata T."/>
            <person name="Mueller-Roeber B."/>
            <person name="Nelson D.R."/>
            <person name="Obara M."/>
            <person name="Oguri Y."/>
            <person name="Olmstead R.G."/>
            <person name="Onodera N."/>
            <person name="Petersen B.L."/>
            <person name="Pils B."/>
            <person name="Prigge M."/>
            <person name="Rensing S.A."/>
            <person name="Riano-Pachon D.M."/>
            <person name="Roberts A.W."/>
            <person name="Sato Y."/>
            <person name="Scheller H.V."/>
            <person name="Schulz B."/>
            <person name="Schulz C."/>
            <person name="Shakirov E.V."/>
            <person name="Shibagaki N."/>
            <person name="Shinohara N."/>
            <person name="Shippen D.E."/>
            <person name="Soerensen I."/>
            <person name="Sotooka R."/>
            <person name="Sugimoto N."/>
            <person name="Sugita M."/>
            <person name="Sumikawa N."/>
            <person name="Tanurdzic M."/>
            <person name="Theissen G."/>
            <person name="Ulvskov P."/>
            <person name="Wakazuki S."/>
            <person name="Weng J.K."/>
            <person name="Willats W.W."/>
            <person name="Wipf D."/>
            <person name="Wolf P.G."/>
            <person name="Yang L."/>
            <person name="Zimmer A.D."/>
            <person name="Zhu Q."/>
            <person name="Mitros T."/>
            <person name="Hellsten U."/>
            <person name="Loque D."/>
            <person name="Otillar R."/>
            <person name="Salamov A."/>
            <person name="Schmutz J."/>
            <person name="Shapiro H."/>
            <person name="Lindquist E."/>
            <person name="Lucas S."/>
            <person name="Rokhsar D."/>
            <person name="Grigoriev I.V."/>
        </authorList>
    </citation>
    <scope>NUCLEOTIDE SEQUENCE [LARGE SCALE GENOMIC DNA]</scope>
</reference>
<evidence type="ECO:0000256" key="1">
    <source>
        <dbReference type="SAM" id="MobiDB-lite"/>
    </source>
</evidence>
<evidence type="ECO:0000313" key="2">
    <source>
        <dbReference type="EMBL" id="EFJ19865.1"/>
    </source>
</evidence>
<keyword evidence="3" id="KW-1185">Reference proteome</keyword>
<organism evidence="3">
    <name type="scientific">Selaginella moellendorffii</name>
    <name type="common">Spikemoss</name>
    <dbReference type="NCBI Taxonomy" id="88036"/>
    <lineage>
        <taxon>Eukaryota</taxon>
        <taxon>Viridiplantae</taxon>
        <taxon>Streptophyta</taxon>
        <taxon>Embryophyta</taxon>
        <taxon>Tracheophyta</taxon>
        <taxon>Lycopodiopsida</taxon>
        <taxon>Selaginellales</taxon>
        <taxon>Selaginellaceae</taxon>
        <taxon>Selaginella</taxon>
    </lineage>
</organism>
<dbReference type="Gramene" id="EFJ19865">
    <property type="protein sequence ID" value="EFJ19865"/>
    <property type="gene ID" value="SELMODRAFT_418679"/>
</dbReference>